<proteinExistence type="predicted"/>
<name>A0ABQ8V2M5_9AGAR</name>
<evidence type="ECO:0000313" key="1">
    <source>
        <dbReference type="EMBL" id="KAJ4470998.1"/>
    </source>
</evidence>
<organism evidence="1 2">
    <name type="scientific">Lentinula lateritia</name>
    <dbReference type="NCBI Taxonomy" id="40482"/>
    <lineage>
        <taxon>Eukaryota</taxon>
        <taxon>Fungi</taxon>
        <taxon>Dikarya</taxon>
        <taxon>Basidiomycota</taxon>
        <taxon>Agaricomycotina</taxon>
        <taxon>Agaricomycetes</taxon>
        <taxon>Agaricomycetidae</taxon>
        <taxon>Agaricales</taxon>
        <taxon>Marasmiineae</taxon>
        <taxon>Omphalotaceae</taxon>
        <taxon>Lentinula</taxon>
    </lineage>
</organism>
<gene>
    <name evidence="1" type="ORF">C8R41DRAFT_603926</name>
</gene>
<comment type="caution">
    <text evidence="1">The sequence shown here is derived from an EMBL/GenBank/DDBJ whole genome shotgun (WGS) entry which is preliminary data.</text>
</comment>
<dbReference type="Proteomes" id="UP001150217">
    <property type="component" value="Unassembled WGS sequence"/>
</dbReference>
<evidence type="ECO:0000313" key="2">
    <source>
        <dbReference type="Proteomes" id="UP001150217"/>
    </source>
</evidence>
<evidence type="ECO:0008006" key="3">
    <source>
        <dbReference type="Google" id="ProtNLM"/>
    </source>
</evidence>
<keyword evidence="2" id="KW-1185">Reference proteome</keyword>
<accession>A0ABQ8V2M5</accession>
<reference evidence="1" key="1">
    <citation type="submission" date="2022-08" db="EMBL/GenBank/DDBJ databases">
        <title>A Global Phylogenomic Analysis of the Shiitake Genus Lentinula.</title>
        <authorList>
            <consortium name="DOE Joint Genome Institute"/>
            <person name="Sierra-Patev S."/>
            <person name="Min B."/>
            <person name="Naranjo-Ortiz M."/>
            <person name="Looney B."/>
            <person name="Konkel Z."/>
            <person name="Slot J.C."/>
            <person name="Sakamoto Y."/>
            <person name="Steenwyk J.L."/>
            <person name="Rokas A."/>
            <person name="Carro J."/>
            <person name="Camarero S."/>
            <person name="Ferreira P."/>
            <person name="Molpeceres G."/>
            <person name="Ruiz-Duenas F.J."/>
            <person name="Serrano A."/>
            <person name="Henrissat B."/>
            <person name="Drula E."/>
            <person name="Hughes K.W."/>
            <person name="Mata J.L."/>
            <person name="Ishikawa N.K."/>
            <person name="Vargas-Isla R."/>
            <person name="Ushijima S."/>
            <person name="Smith C.A."/>
            <person name="Ahrendt S."/>
            <person name="Andreopoulos W."/>
            <person name="He G."/>
            <person name="Labutti K."/>
            <person name="Lipzen A."/>
            <person name="Ng V."/>
            <person name="Riley R."/>
            <person name="Sandor L."/>
            <person name="Barry K."/>
            <person name="Martinez A.T."/>
            <person name="Xiao Y."/>
            <person name="Gibbons J.G."/>
            <person name="Terashima K."/>
            <person name="Grigoriev I.V."/>
            <person name="Hibbett D.S."/>
        </authorList>
    </citation>
    <scope>NUCLEOTIDE SEQUENCE</scope>
    <source>
        <strain evidence="1">RHP3577 ss4</strain>
    </source>
</reference>
<sequence>MLIRLYSAIFSACIIAVAMASVSEYYSIFVLRTTSFRFGSFPVFFFCPTRRLAYFTFSLPLSLFDTVTDPPAIAPATETEFPPSTLTSVTCLVC</sequence>
<dbReference type="EMBL" id="JANVFT010000089">
    <property type="protein sequence ID" value="KAJ4470998.1"/>
    <property type="molecule type" value="Genomic_DNA"/>
</dbReference>
<protein>
    <recommendedName>
        <fullName evidence="3">Secreted protein</fullName>
    </recommendedName>
</protein>